<dbReference type="EMBL" id="CP027754">
    <property type="protein sequence ID" value="AZE56452.1"/>
    <property type="molecule type" value="Genomic_DNA"/>
</dbReference>
<gene>
    <name evidence="2" type="ORF">C4K03_4313</name>
</gene>
<dbReference type="Gene3D" id="3.40.50.300">
    <property type="entry name" value="P-loop containing nucleotide triphosphate hydrolases"/>
    <property type="match status" value="1"/>
</dbReference>
<proteinExistence type="predicted"/>
<dbReference type="InterPro" id="IPR002586">
    <property type="entry name" value="CobQ/CobB/MinD/ParA_Nub-bd_dom"/>
</dbReference>
<name>A0A3G7UD56_9PSED</name>
<dbReference type="Pfam" id="PF01656">
    <property type="entry name" value="CbiA"/>
    <property type="match status" value="1"/>
</dbReference>
<dbReference type="RefSeq" id="WP_431194343.1">
    <property type="nucleotide sequence ID" value="NZ_CP027754.1"/>
</dbReference>
<evidence type="ECO:0000313" key="3">
    <source>
        <dbReference type="Proteomes" id="UP000268696"/>
    </source>
</evidence>
<reference evidence="2 3" key="1">
    <citation type="submission" date="2018-03" db="EMBL/GenBank/DDBJ databases">
        <title>Diversity of phytobeneficial traits revealed by whole-genome analysis of worldwide-isolated phenazine-producing Pseudomonas spp.</title>
        <authorList>
            <person name="Biessy A."/>
            <person name="Novinscak A."/>
            <person name="Blom J."/>
            <person name="Leger G."/>
            <person name="Thomashow L.S."/>
            <person name="Cazorla F.M."/>
            <person name="Josic D."/>
            <person name="Filion M."/>
        </authorList>
    </citation>
    <scope>NUCLEOTIDE SEQUENCE [LARGE SCALE GENOMIC DNA]</scope>
    <source>
        <strain evidence="2 3">30B</strain>
    </source>
</reference>
<evidence type="ECO:0000259" key="1">
    <source>
        <dbReference type="Pfam" id="PF01656"/>
    </source>
</evidence>
<protein>
    <submittedName>
        <fullName evidence="2">Methyl-accepting chemotaxis protein I (Serine chemoreceptor protein)</fullName>
    </submittedName>
</protein>
<sequence>MKVAAVVSTKSGPGKTTVGANPGAFCADAGLRTLLVDLDTHPSPSSFYTLTHEAPGGTYQLFGFKAHKD</sequence>
<dbReference type="Proteomes" id="UP000268696">
    <property type="component" value="Chromosome"/>
</dbReference>
<dbReference type="InterPro" id="IPR027417">
    <property type="entry name" value="P-loop_NTPase"/>
</dbReference>
<accession>A0A3G7UD56</accession>
<organism evidence="2 3">
    <name type="scientific">Pseudomonas synxantha</name>
    <dbReference type="NCBI Taxonomy" id="47883"/>
    <lineage>
        <taxon>Bacteria</taxon>
        <taxon>Pseudomonadati</taxon>
        <taxon>Pseudomonadota</taxon>
        <taxon>Gammaproteobacteria</taxon>
        <taxon>Pseudomonadales</taxon>
        <taxon>Pseudomonadaceae</taxon>
        <taxon>Pseudomonas</taxon>
    </lineage>
</organism>
<dbReference type="AlphaFoldDB" id="A0A3G7UD56"/>
<evidence type="ECO:0000313" key="2">
    <source>
        <dbReference type="EMBL" id="AZE56452.1"/>
    </source>
</evidence>
<dbReference type="SUPFAM" id="SSF52540">
    <property type="entry name" value="P-loop containing nucleoside triphosphate hydrolases"/>
    <property type="match status" value="1"/>
</dbReference>
<keyword evidence="2" id="KW-0675">Receptor</keyword>
<feature type="domain" description="CobQ/CobB/MinD/ParA nucleotide binding" evidence="1">
    <location>
        <begin position="5"/>
        <end position="46"/>
    </location>
</feature>